<accession>A0ABT3GQQ2</accession>
<dbReference type="InterPro" id="IPR002711">
    <property type="entry name" value="HNH"/>
</dbReference>
<protein>
    <submittedName>
        <fullName evidence="2">HNH endonuclease</fullName>
    </submittedName>
</protein>
<dbReference type="RefSeq" id="WP_264489916.1">
    <property type="nucleotide sequence ID" value="NZ_JAPDDT010000017.1"/>
</dbReference>
<evidence type="ECO:0000313" key="3">
    <source>
        <dbReference type="Proteomes" id="UP001320876"/>
    </source>
</evidence>
<dbReference type="Pfam" id="PF01844">
    <property type="entry name" value="HNH"/>
    <property type="match status" value="1"/>
</dbReference>
<reference evidence="2 3" key="1">
    <citation type="submission" date="2022-10" db="EMBL/GenBank/DDBJ databases">
        <title>Luteolibacter arcticus strain CCTCC AB 2014275, whole genome shotgun sequencing project.</title>
        <authorList>
            <person name="Zhao G."/>
            <person name="Shen L."/>
        </authorList>
    </citation>
    <scope>NUCLEOTIDE SEQUENCE [LARGE SCALE GENOMIC DNA]</scope>
    <source>
        <strain evidence="2 3">CCTCC AB 2014275</strain>
    </source>
</reference>
<comment type="caution">
    <text evidence="2">The sequence shown here is derived from an EMBL/GenBank/DDBJ whole genome shotgun (WGS) entry which is preliminary data.</text>
</comment>
<dbReference type="InterPro" id="IPR003615">
    <property type="entry name" value="HNH_nuc"/>
</dbReference>
<dbReference type="Gene3D" id="1.10.30.50">
    <property type="match status" value="1"/>
</dbReference>
<keyword evidence="2" id="KW-0255">Endonuclease</keyword>
<dbReference type="CDD" id="cd00085">
    <property type="entry name" value="HNHc"/>
    <property type="match status" value="1"/>
</dbReference>
<feature type="domain" description="HNH" evidence="1">
    <location>
        <begin position="37"/>
        <end position="89"/>
    </location>
</feature>
<keyword evidence="2" id="KW-0378">Hydrolase</keyword>
<keyword evidence="3" id="KW-1185">Reference proteome</keyword>
<dbReference type="EMBL" id="JAPDDT010000017">
    <property type="protein sequence ID" value="MCW1925809.1"/>
    <property type="molecule type" value="Genomic_DNA"/>
</dbReference>
<sequence length="210" mass="23940">MKFFPIISRRTNYVGVSRIYSYRKYKDEISEDCAFRCVYCDCHCNSFGGHAAMELDHFRPKSERYFPELEDDPANLLLACRSCNGKKRDDWPMDKLGGLTHFEGVGYIDPFESERTLYFHVENCGSFSAKEDPAAYMIEQLALNRPFAVAVRARRILRGKLHAAIDSLAEELRSMEGSSPQAGQLGRIADLLQEANRALRKLELEDCPAL</sequence>
<dbReference type="Proteomes" id="UP001320876">
    <property type="component" value="Unassembled WGS sequence"/>
</dbReference>
<organism evidence="2 3">
    <name type="scientific">Luteolibacter arcticus</name>
    <dbReference type="NCBI Taxonomy" id="1581411"/>
    <lineage>
        <taxon>Bacteria</taxon>
        <taxon>Pseudomonadati</taxon>
        <taxon>Verrucomicrobiota</taxon>
        <taxon>Verrucomicrobiia</taxon>
        <taxon>Verrucomicrobiales</taxon>
        <taxon>Verrucomicrobiaceae</taxon>
        <taxon>Luteolibacter</taxon>
    </lineage>
</organism>
<name>A0ABT3GQQ2_9BACT</name>
<proteinExistence type="predicted"/>
<keyword evidence="2" id="KW-0540">Nuclease</keyword>
<dbReference type="GO" id="GO:0004519">
    <property type="term" value="F:endonuclease activity"/>
    <property type="evidence" value="ECO:0007669"/>
    <property type="project" value="UniProtKB-KW"/>
</dbReference>
<gene>
    <name evidence="2" type="ORF">OKA05_24840</name>
</gene>
<evidence type="ECO:0000259" key="1">
    <source>
        <dbReference type="Pfam" id="PF01844"/>
    </source>
</evidence>
<evidence type="ECO:0000313" key="2">
    <source>
        <dbReference type="EMBL" id="MCW1925809.1"/>
    </source>
</evidence>